<keyword evidence="1" id="KW-0472">Membrane</keyword>
<name>M5E0U4_9FIRM</name>
<evidence type="ECO:0000313" key="3">
    <source>
        <dbReference type="Proteomes" id="UP000012063"/>
    </source>
</evidence>
<dbReference type="OrthoDB" id="2112167at2"/>
<dbReference type="AlphaFoldDB" id="M5E0U4"/>
<keyword evidence="1" id="KW-0812">Transmembrane</keyword>
<reference evidence="3" key="1">
    <citation type="journal article" date="2013" name="Genome Announc.">
        <title>Genome Sequence of Halanaerobium saccharolyticum subsp. saccharolyticum Strain DSM 6643T, a Halophilic Hydrogen-Producing Bacterium.</title>
        <authorList>
            <person name="Kivisto A."/>
            <person name="Larjo A."/>
            <person name="Ciranna A."/>
            <person name="Santala V."/>
            <person name="Roos C."/>
            <person name="Karp M."/>
        </authorList>
    </citation>
    <scope>NUCLEOTIDE SEQUENCE [LARGE SCALE GENOMIC DNA]</scope>
    <source>
        <strain evidence="3">DSM 6643</strain>
    </source>
</reference>
<dbReference type="STRING" id="1293054.HSACCH_01294"/>
<dbReference type="InParanoid" id="M5E0U4"/>
<accession>M5E0U4</accession>
<evidence type="ECO:0000313" key="2">
    <source>
        <dbReference type="EMBL" id="CCU79387.1"/>
    </source>
</evidence>
<dbReference type="InterPro" id="IPR008619">
    <property type="entry name" value="Filamentous_hemagglutn_rpt"/>
</dbReference>
<gene>
    <name evidence="2" type="ORF">HSACCH_01294</name>
</gene>
<protein>
    <submittedName>
        <fullName evidence="2">Uncharacterized protein</fullName>
    </submittedName>
</protein>
<keyword evidence="1" id="KW-1133">Transmembrane helix</keyword>
<dbReference type="Pfam" id="PF05594">
    <property type="entry name" value="Fil_haemagg"/>
    <property type="match status" value="3"/>
</dbReference>
<proteinExistence type="predicted"/>
<organism evidence="2 3">
    <name type="scientific">Halanaerobium saccharolyticum subsp. saccharolyticum DSM 6643</name>
    <dbReference type="NCBI Taxonomy" id="1293054"/>
    <lineage>
        <taxon>Bacteria</taxon>
        <taxon>Bacillati</taxon>
        <taxon>Bacillota</taxon>
        <taxon>Clostridia</taxon>
        <taxon>Halanaerobiales</taxon>
        <taxon>Halanaerobiaceae</taxon>
        <taxon>Halanaerobium</taxon>
    </lineage>
</organism>
<dbReference type="RefSeq" id="WP_005488730.1">
    <property type="nucleotide sequence ID" value="NZ_CAUI01000015.1"/>
</dbReference>
<comment type="caution">
    <text evidence="2">The sequence shown here is derived from an EMBL/GenBank/DDBJ whole genome shotgun (WGS) entry which is preliminary data.</text>
</comment>
<feature type="transmembrane region" description="Helical" evidence="1">
    <location>
        <begin position="12"/>
        <end position="33"/>
    </location>
</feature>
<dbReference type="Proteomes" id="UP000012063">
    <property type="component" value="Unassembled WGS sequence"/>
</dbReference>
<evidence type="ECO:0000256" key="1">
    <source>
        <dbReference type="SAM" id="Phobius"/>
    </source>
</evidence>
<keyword evidence="3" id="KW-1185">Reference proteome</keyword>
<dbReference type="EMBL" id="CAUI01000015">
    <property type="protein sequence ID" value="CCU79387.1"/>
    <property type="molecule type" value="Genomic_DNA"/>
</dbReference>
<sequence>MIKARDEKGFTLVLSMFILVAILLMVASMTRMLQSELDFYSYNSNQRKAFYAAEAAIAYGTEVFDKDNKRSRLNPDQEVNPKYKLTSFSEINSYLDGANVEKLEWEFKDSYNIVEFRATASNNGVSETVTAAYSIYNSIFDSTIASGGLIDVNNNQILSSGKIISRDGINGEIIDEQGDTVDVITDSEFVIPEFDFEELKNQADNKVLLNANETVEYVNLVDYINVESIDQIAEQFTYIQGNLNIDKQIKNLNGSGVIVVDGKLSIGTNILINQEAGYEDDYLIIIAKGNIDNEGVLVEGEESLEGDNSIIMQGLIYSYSDTLFGNKFDITGSLISGGNLTLNNSSANDGNINYDPEFLEVLKKWGIDSPLNSNQNKFSVDEMISWSEN</sequence>